<dbReference type="InterPro" id="IPR002618">
    <property type="entry name" value="UDPGP_fam"/>
</dbReference>
<dbReference type="EMBL" id="JASDAP010000003">
    <property type="protein sequence ID" value="KAK1904947.1"/>
    <property type="molecule type" value="Genomic_DNA"/>
</dbReference>
<dbReference type="GO" id="GO:0006011">
    <property type="term" value="P:UDP-alpha-D-glucose metabolic process"/>
    <property type="evidence" value="ECO:0007669"/>
    <property type="project" value="InterPro"/>
</dbReference>
<dbReference type="Pfam" id="PF01704">
    <property type="entry name" value="UDPGP"/>
    <property type="match status" value="1"/>
</dbReference>
<evidence type="ECO:0000256" key="4">
    <source>
        <dbReference type="ARBA" id="ARBA00012415"/>
    </source>
</evidence>
<keyword evidence="7 10" id="KW-0548">Nucleotidyltransferase</keyword>
<evidence type="ECO:0000256" key="9">
    <source>
        <dbReference type="ARBA" id="ARBA00047432"/>
    </source>
</evidence>
<evidence type="ECO:0000313" key="10">
    <source>
        <dbReference type="EMBL" id="KAK1904947.1"/>
    </source>
</evidence>
<comment type="similarity">
    <text evidence="2">Belongs to the UDPGP type 1 family.</text>
</comment>
<dbReference type="SUPFAM" id="SSF51161">
    <property type="entry name" value="Trimeric LpxA-like enzymes"/>
    <property type="match status" value="1"/>
</dbReference>
<gene>
    <name evidence="10" type="ORF">KUDE01_012130</name>
</gene>
<dbReference type="EC" id="2.7.7.9" evidence="4"/>
<dbReference type="PANTHER" id="PTHR43511">
    <property type="match status" value="1"/>
</dbReference>
<dbReference type="Gene3D" id="2.160.10.10">
    <property type="entry name" value="Hexapeptide repeat proteins"/>
    <property type="match status" value="1"/>
</dbReference>
<accession>A0AAD9CMS8</accession>
<sequence length="89" mass="9859">MSPRREFPTTPHVKLGSSFTKEYVNRFESIPDMLELDHLTVSGDVTLGKNVSLKGTVIIIANHGDRIDIPAGSMLENKIVSGNLRIMDH</sequence>
<dbReference type="Proteomes" id="UP001228049">
    <property type="component" value="Unassembled WGS sequence"/>
</dbReference>
<comment type="caution">
    <text evidence="10">The sequence shown here is derived from an EMBL/GenBank/DDBJ whole genome shotgun (WGS) entry which is preliminary data.</text>
</comment>
<comment type="catalytic activity">
    <reaction evidence="9">
        <text>alpha-D-glucose 1-phosphate + UTP + H(+) = UDP-alpha-D-glucose + diphosphate</text>
        <dbReference type="Rhea" id="RHEA:19889"/>
        <dbReference type="ChEBI" id="CHEBI:15378"/>
        <dbReference type="ChEBI" id="CHEBI:33019"/>
        <dbReference type="ChEBI" id="CHEBI:46398"/>
        <dbReference type="ChEBI" id="CHEBI:58601"/>
        <dbReference type="ChEBI" id="CHEBI:58885"/>
        <dbReference type="EC" id="2.7.7.9"/>
    </reaction>
    <physiologicalReaction direction="left-to-right" evidence="9">
        <dbReference type="Rhea" id="RHEA:19890"/>
    </physiologicalReaction>
</comment>
<comment type="pathway">
    <text evidence="1">Glycan biosynthesis; glycogen biosynthesis.</text>
</comment>
<evidence type="ECO:0000256" key="5">
    <source>
        <dbReference type="ARBA" id="ARBA00019048"/>
    </source>
</evidence>
<protein>
    <recommendedName>
        <fullName evidence="5">UTP--glucose-1-phosphate uridylyltransferase</fullName>
        <ecNumber evidence="4">2.7.7.9</ecNumber>
    </recommendedName>
</protein>
<dbReference type="InterPro" id="IPR016267">
    <property type="entry name" value="UDPGP_trans"/>
</dbReference>
<dbReference type="GO" id="GO:0003983">
    <property type="term" value="F:UTP:glucose-1-phosphate uridylyltransferase activity"/>
    <property type="evidence" value="ECO:0007669"/>
    <property type="project" value="UniProtKB-EC"/>
</dbReference>
<dbReference type="AlphaFoldDB" id="A0AAD9CMS8"/>
<evidence type="ECO:0000256" key="1">
    <source>
        <dbReference type="ARBA" id="ARBA00004964"/>
    </source>
</evidence>
<evidence type="ECO:0000313" key="11">
    <source>
        <dbReference type="Proteomes" id="UP001228049"/>
    </source>
</evidence>
<dbReference type="InterPro" id="IPR011004">
    <property type="entry name" value="Trimer_LpxA-like_sf"/>
</dbReference>
<proteinExistence type="inferred from homology"/>
<keyword evidence="11" id="KW-1185">Reference proteome</keyword>
<comment type="function">
    <text evidence="8">UTP--glucose-1-phosphate uridylyltransferase catalyzing the conversion of glucose-1-phosphate into UDP-glucose, a crucial precursor for the production of glycogen.</text>
</comment>
<evidence type="ECO:0000256" key="2">
    <source>
        <dbReference type="ARBA" id="ARBA00010401"/>
    </source>
</evidence>
<dbReference type="FunFam" id="2.160.10.10:FF:000001">
    <property type="entry name" value="UTP--glucose-1-phosphate uridylyltransferase"/>
    <property type="match status" value="1"/>
</dbReference>
<evidence type="ECO:0000256" key="7">
    <source>
        <dbReference type="ARBA" id="ARBA00022695"/>
    </source>
</evidence>
<reference evidence="10" key="1">
    <citation type="submission" date="2023-04" db="EMBL/GenBank/DDBJ databases">
        <title>Chromosome-level genome of Chaenocephalus aceratus.</title>
        <authorList>
            <person name="Park H."/>
        </authorList>
    </citation>
    <scope>NUCLEOTIDE SEQUENCE</scope>
    <source>
        <strain evidence="10">DE</strain>
        <tissue evidence="10">Muscle</tissue>
    </source>
</reference>
<organism evidence="10 11">
    <name type="scientific">Dissostichus eleginoides</name>
    <name type="common">Patagonian toothfish</name>
    <name type="synonym">Dissostichus amissus</name>
    <dbReference type="NCBI Taxonomy" id="100907"/>
    <lineage>
        <taxon>Eukaryota</taxon>
        <taxon>Metazoa</taxon>
        <taxon>Chordata</taxon>
        <taxon>Craniata</taxon>
        <taxon>Vertebrata</taxon>
        <taxon>Euteleostomi</taxon>
        <taxon>Actinopterygii</taxon>
        <taxon>Neopterygii</taxon>
        <taxon>Teleostei</taxon>
        <taxon>Neoteleostei</taxon>
        <taxon>Acanthomorphata</taxon>
        <taxon>Eupercaria</taxon>
        <taxon>Perciformes</taxon>
        <taxon>Notothenioidei</taxon>
        <taxon>Nototheniidae</taxon>
        <taxon>Dissostichus</taxon>
    </lineage>
</organism>
<evidence type="ECO:0000256" key="6">
    <source>
        <dbReference type="ARBA" id="ARBA00022679"/>
    </source>
</evidence>
<keyword evidence="6" id="KW-0808">Transferase</keyword>
<name>A0AAD9CMS8_DISEL</name>
<evidence type="ECO:0000256" key="8">
    <source>
        <dbReference type="ARBA" id="ARBA00023579"/>
    </source>
</evidence>
<evidence type="ECO:0000256" key="3">
    <source>
        <dbReference type="ARBA" id="ARBA00011823"/>
    </source>
</evidence>
<comment type="subunit">
    <text evidence="3">Homooctamer.</text>
</comment>